<dbReference type="EMBL" id="MU004295">
    <property type="protein sequence ID" value="KAF2661259.1"/>
    <property type="molecule type" value="Genomic_DNA"/>
</dbReference>
<accession>A0A6A6TMF5</accession>
<feature type="compositionally biased region" description="Polar residues" evidence="1">
    <location>
        <begin position="81"/>
        <end position="100"/>
    </location>
</feature>
<gene>
    <name evidence="2" type="ORF">K491DRAFT_483726</name>
</gene>
<feature type="region of interest" description="Disordered" evidence="1">
    <location>
        <begin position="65"/>
        <end position="100"/>
    </location>
</feature>
<evidence type="ECO:0000313" key="3">
    <source>
        <dbReference type="Proteomes" id="UP000799324"/>
    </source>
</evidence>
<protein>
    <submittedName>
        <fullName evidence="2">Uncharacterized protein</fullName>
    </submittedName>
</protein>
<keyword evidence="3" id="KW-1185">Reference proteome</keyword>
<evidence type="ECO:0000313" key="2">
    <source>
        <dbReference type="EMBL" id="KAF2661259.1"/>
    </source>
</evidence>
<dbReference type="Proteomes" id="UP000799324">
    <property type="component" value="Unassembled WGS sequence"/>
</dbReference>
<reference evidence="2" key="1">
    <citation type="journal article" date="2020" name="Stud. Mycol.">
        <title>101 Dothideomycetes genomes: a test case for predicting lifestyles and emergence of pathogens.</title>
        <authorList>
            <person name="Haridas S."/>
            <person name="Albert R."/>
            <person name="Binder M."/>
            <person name="Bloem J."/>
            <person name="Labutti K."/>
            <person name="Salamov A."/>
            <person name="Andreopoulos B."/>
            <person name="Baker S."/>
            <person name="Barry K."/>
            <person name="Bills G."/>
            <person name="Bluhm B."/>
            <person name="Cannon C."/>
            <person name="Castanera R."/>
            <person name="Culley D."/>
            <person name="Daum C."/>
            <person name="Ezra D."/>
            <person name="Gonzalez J."/>
            <person name="Henrissat B."/>
            <person name="Kuo A."/>
            <person name="Liang C."/>
            <person name="Lipzen A."/>
            <person name="Lutzoni F."/>
            <person name="Magnuson J."/>
            <person name="Mondo S."/>
            <person name="Nolan M."/>
            <person name="Ohm R."/>
            <person name="Pangilinan J."/>
            <person name="Park H.-J."/>
            <person name="Ramirez L."/>
            <person name="Alfaro M."/>
            <person name="Sun H."/>
            <person name="Tritt A."/>
            <person name="Yoshinaga Y."/>
            <person name="Zwiers L.-H."/>
            <person name="Turgeon B."/>
            <person name="Goodwin S."/>
            <person name="Spatafora J."/>
            <person name="Crous P."/>
            <person name="Grigoriev I."/>
        </authorList>
    </citation>
    <scope>NUCLEOTIDE SEQUENCE</scope>
    <source>
        <strain evidence="2">CBS 122681</strain>
    </source>
</reference>
<evidence type="ECO:0000256" key="1">
    <source>
        <dbReference type="SAM" id="MobiDB-lite"/>
    </source>
</evidence>
<organism evidence="2 3">
    <name type="scientific">Lophiostoma macrostomum CBS 122681</name>
    <dbReference type="NCBI Taxonomy" id="1314788"/>
    <lineage>
        <taxon>Eukaryota</taxon>
        <taxon>Fungi</taxon>
        <taxon>Dikarya</taxon>
        <taxon>Ascomycota</taxon>
        <taxon>Pezizomycotina</taxon>
        <taxon>Dothideomycetes</taxon>
        <taxon>Pleosporomycetidae</taxon>
        <taxon>Pleosporales</taxon>
        <taxon>Lophiostomataceae</taxon>
        <taxon>Lophiostoma</taxon>
    </lineage>
</organism>
<proteinExistence type="predicted"/>
<sequence>MNASISFSDTFSRGQYPGMGICEGKSYAETLVDQPCILGYSPSIMDAQRQAPKTGTKFQMDRPFERQRRGECRSNLVPSGPQRTTAGKPAQQTVQPGKTSTGALRNCHLSIYKSDDTLTVQTHGLSALEFLRFSFHLRIQHLALYSKHPFDASITHHFATREPVVTLRQTIKGGILTLPTVLRE</sequence>
<dbReference type="AlphaFoldDB" id="A0A6A6TMF5"/>
<name>A0A6A6TMF5_9PLEO</name>